<evidence type="ECO:0000313" key="2">
    <source>
        <dbReference type="Proteomes" id="UP001162087"/>
    </source>
</evidence>
<accession>A0AA35NNK8</accession>
<name>A0AA35NNK8_SACK1</name>
<dbReference type="AlphaFoldDB" id="A0AA35NNK8"/>
<dbReference type="Proteomes" id="UP001162087">
    <property type="component" value="Chromosome 15"/>
</dbReference>
<organism evidence="1 2">
    <name type="scientific">Saccharomyces kudriavzevii (strain ATCC MYA-4449 / AS 2.2408 / CBS 8840 / NBRC 1802 / NCYC 2889)</name>
    <name type="common">Yeast</name>
    <dbReference type="NCBI Taxonomy" id="226230"/>
    <lineage>
        <taxon>Eukaryota</taxon>
        <taxon>Fungi</taxon>
        <taxon>Dikarya</taxon>
        <taxon>Ascomycota</taxon>
        <taxon>Saccharomycotina</taxon>
        <taxon>Saccharomycetes</taxon>
        <taxon>Saccharomycetales</taxon>
        <taxon>Saccharomycetaceae</taxon>
        <taxon>Saccharomyces</taxon>
    </lineage>
</organism>
<dbReference type="GeneID" id="80927355"/>
<gene>
    <name evidence="1" type="primary">SKDI15G4810</name>
    <name evidence="1" type="ORF">SKDI_15G4810</name>
</gene>
<keyword evidence="2" id="KW-1185">Reference proteome</keyword>
<dbReference type="EMBL" id="OX365910">
    <property type="protein sequence ID" value="CAI4052360.1"/>
    <property type="molecule type" value="Genomic_DNA"/>
</dbReference>
<protein>
    <submittedName>
        <fullName evidence="1">Uncharacterized protein</fullName>
    </submittedName>
</protein>
<evidence type="ECO:0000313" key="1">
    <source>
        <dbReference type="EMBL" id="CAI4052360.1"/>
    </source>
</evidence>
<dbReference type="RefSeq" id="XP_056085329.1">
    <property type="nucleotide sequence ID" value="XM_056231519.1"/>
</dbReference>
<reference evidence="1" key="1">
    <citation type="submission" date="2022-10" db="EMBL/GenBank/DDBJ databases">
        <authorList>
            <person name="Byrne P K."/>
        </authorList>
    </citation>
    <scope>NUCLEOTIDE SEQUENCE</scope>
    <source>
        <strain evidence="1">IFO1802</strain>
    </source>
</reference>
<proteinExistence type="predicted"/>
<sequence>MTYADGSVEVSLYFYPDLLANANSIYSKDYTEQYTQIPFIASLKYSVYPVHPEHRLIVQYDWDDVWAQTSSRMGDMMDYSCNDMASVDMND</sequence>